<protein>
    <submittedName>
        <fullName evidence="1">Uncharacterized protein</fullName>
    </submittedName>
</protein>
<dbReference type="EMBL" id="HBUF01365559">
    <property type="protein sequence ID" value="CAG6723385.1"/>
    <property type="molecule type" value="Transcribed_RNA"/>
</dbReference>
<sequence>MSLNDLFLFLETEEETKLSEQIPFETRPLLRIESIRNQIWIQNGYPFGSSDSDIRIFFIILNEEIGLNRRRRDIVSAYHSSSSLGMIPRHLCSILSSVYHSSSSLGMIPRHPCSYMISFSNPVT</sequence>
<organism evidence="1">
    <name type="scientific">Cacopsylla melanoneura</name>
    <dbReference type="NCBI Taxonomy" id="428564"/>
    <lineage>
        <taxon>Eukaryota</taxon>
        <taxon>Metazoa</taxon>
        <taxon>Ecdysozoa</taxon>
        <taxon>Arthropoda</taxon>
        <taxon>Hexapoda</taxon>
        <taxon>Insecta</taxon>
        <taxon>Pterygota</taxon>
        <taxon>Neoptera</taxon>
        <taxon>Paraneoptera</taxon>
        <taxon>Hemiptera</taxon>
        <taxon>Sternorrhyncha</taxon>
        <taxon>Psylloidea</taxon>
        <taxon>Psyllidae</taxon>
        <taxon>Psyllinae</taxon>
        <taxon>Cacopsylla</taxon>
    </lineage>
</organism>
<dbReference type="AlphaFoldDB" id="A0A8D8VD46"/>
<proteinExistence type="predicted"/>
<name>A0A8D8VD46_9HEMI</name>
<evidence type="ECO:0000313" key="1">
    <source>
        <dbReference type="EMBL" id="CAG6723385.1"/>
    </source>
</evidence>
<accession>A0A8D8VD46</accession>
<reference evidence="1" key="1">
    <citation type="submission" date="2021-05" db="EMBL/GenBank/DDBJ databases">
        <authorList>
            <person name="Alioto T."/>
            <person name="Alioto T."/>
            <person name="Gomez Garrido J."/>
        </authorList>
    </citation>
    <scope>NUCLEOTIDE SEQUENCE</scope>
</reference>